<evidence type="ECO:0000313" key="2">
    <source>
        <dbReference type="Proteomes" id="UP000499080"/>
    </source>
</evidence>
<proteinExistence type="predicted"/>
<feature type="non-terminal residue" evidence="1">
    <location>
        <position position="1"/>
    </location>
</feature>
<dbReference type="Proteomes" id="UP000499080">
    <property type="component" value="Unassembled WGS sequence"/>
</dbReference>
<evidence type="ECO:0000313" key="1">
    <source>
        <dbReference type="EMBL" id="GBM26590.1"/>
    </source>
</evidence>
<comment type="caution">
    <text evidence="1">The sequence shown here is derived from an EMBL/GenBank/DDBJ whole genome shotgun (WGS) entry which is preliminary data.</text>
</comment>
<dbReference type="EMBL" id="BGPR01169738">
    <property type="protein sequence ID" value="GBM26590.1"/>
    <property type="molecule type" value="Genomic_DNA"/>
</dbReference>
<accession>A0A4Y2EBS7</accession>
<name>A0A4Y2EBS7_ARAVE</name>
<organism evidence="1 2">
    <name type="scientific">Araneus ventricosus</name>
    <name type="common">Orbweaver spider</name>
    <name type="synonym">Epeira ventricosa</name>
    <dbReference type="NCBI Taxonomy" id="182803"/>
    <lineage>
        <taxon>Eukaryota</taxon>
        <taxon>Metazoa</taxon>
        <taxon>Ecdysozoa</taxon>
        <taxon>Arthropoda</taxon>
        <taxon>Chelicerata</taxon>
        <taxon>Arachnida</taxon>
        <taxon>Araneae</taxon>
        <taxon>Araneomorphae</taxon>
        <taxon>Entelegynae</taxon>
        <taxon>Araneoidea</taxon>
        <taxon>Araneidae</taxon>
        <taxon>Araneus</taxon>
    </lineage>
</organism>
<dbReference type="AlphaFoldDB" id="A0A4Y2EBS7"/>
<keyword evidence="2" id="KW-1185">Reference proteome</keyword>
<gene>
    <name evidence="1" type="ORF">AVEN_62294_1</name>
</gene>
<protein>
    <submittedName>
        <fullName evidence="1">Uncharacterized protein</fullName>
    </submittedName>
</protein>
<reference evidence="1 2" key="1">
    <citation type="journal article" date="2019" name="Sci. Rep.">
        <title>Orb-weaving spider Araneus ventricosus genome elucidates the spidroin gene catalogue.</title>
        <authorList>
            <person name="Kono N."/>
            <person name="Nakamura H."/>
            <person name="Ohtoshi R."/>
            <person name="Moran D.A.P."/>
            <person name="Shinohara A."/>
            <person name="Yoshida Y."/>
            <person name="Fujiwara M."/>
            <person name="Mori M."/>
            <person name="Tomita M."/>
            <person name="Arakawa K."/>
        </authorList>
    </citation>
    <scope>NUCLEOTIDE SEQUENCE [LARGE SCALE GENOMIC DNA]</scope>
</reference>
<sequence>VFSFFKYSQIPEDGSDGVPNYSICPKICKKDVPVPMGPSGLYQRGAINLRIPQIGTDLDAF</sequence>